<protein>
    <submittedName>
        <fullName evidence="1">Uncharacterized protein</fullName>
    </submittedName>
</protein>
<name>A0A917KTG4_9ACTN</name>
<comment type="caution">
    <text evidence="1">The sequence shown here is derived from an EMBL/GenBank/DDBJ whole genome shotgun (WGS) entry which is preliminary data.</text>
</comment>
<sequence>MRHLVFFEVPGYFIELADDGLAAQTSTELVIPSAERACCRFELFDFTLTESAAPAYPLRDGRCLEPPFERVEQSGAGDGGTGQGARCCAAVHHEVAPGQV</sequence>
<evidence type="ECO:0000313" key="1">
    <source>
        <dbReference type="EMBL" id="GGJ27011.1"/>
    </source>
</evidence>
<organism evidence="1 2">
    <name type="scientific">Streptomyces lacrimifluminis</name>
    <dbReference type="NCBI Taxonomy" id="1500077"/>
    <lineage>
        <taxon>Bacteria</taxon>
        <taxon>Bacillati</taxon>
        <taxon>Actinomycetota</taxon>
        <taxon>Actinomycetes</taxon>
        <taxon>Kitasatosporales</taxon>
        <taxon>Streptomycetaceae</taxon>
        <taxon>Streptomyces</taxon>
    </lineage>
</organism>
<proteinExistence type="predicted"/>
<reference evidence="1" key="1">
    <citation type="journal article" date="2014" name="Int. J. Syst. Evol. Microbiol.">
        <title>Complete genome sequence of Corynebacterium casei LMG S-19264T (=DSM 44701T), isolated from a smear-ripened cheese.</title>
        <authorList>
            <consortium name="US DOE Joint Genome Institute (JGI-PGF)"/>
            <person name="Walter F."/>
            <person name="Albersmeier A."/>
            <person name="Kalinowski J."/>
            <person name="Ruckert C."/>
        </authorList>
    </citation>
    <scope>NUCLEOTIDE SEQUENCE</scope>
    <source>
        <strain evidence="1">CGMCC 4.7272</strain>
    </source>
</reference>
<reference evidence="1" key="2">
    <citation type="submission" date="2020-09" db="EMBL/GenBank/DDBJ databases">
        <authorList>
            <person name="Sun Q."/>
            <person name="Zhou Y."/>
        </authorList>
    </citation>
    <scope>NUCLEOTIDE SEQUENCE</scope>
    <source>
        <strain evidence="1">CGMCC 4.7272</strain>
    </source>
</reference>
<evidence type="ECO:0000313" key="2">
    <source>
        <dbReference type="Proteomes" id="UP000625682"/>
    </source>
</evidence>
<keyword evidence="2" id="KW-1185">Reference proteome</keyword>
<gene>
    <name evidence="1" type="ORF">GCM10012282_24400</name>
</gene>
<dbReference type="EMBL" id="BMMU01000006">
    <property type="protein sequence ID" value="GGJ27011.1"/>
    <property type="molecule type" value="Genomic_DNA"/>
</dbReference>
<dbReference type="AlphaFoldDB" id="A0A917KTG4"/>
<dbReference type="Proteomes" id="UP000625682">
    <property type="component" value="Unassembled WGS sequence"/>
</dbReference>
<accession>A0A917KTG4</accession>